<keyword evidence="1" id="KW-0479">Metal-binding</keyword>
<gene>
    <name evidence="6" type="ORF">C811_01676</name>
</gene>
<organism evidence="6 7">
    <name type="scientific">Adlercreutzia caecimuris B7</name>
    <dbReference type="NCBI Taxonomy" id="1235794"/>
    <lineage>
        <taxon>Bacteria</taxon>
        <taxon>Bacillati</taxon>
        <taxon>Actinomycetota</taxon>
        <taxon>Coriobacteriia</taxon>
        <taxon>Eggerthellales</taxon>
        <taxon>Eggerthellaceae</taxon>
        <taxon>Adlercreutzia</taxon>
    </lineage>
</organism>
<dbReference type="Gene3D" id="3.30.70.20">
    <property type="match status" value="1"/>
</dbReference>
<feature type="domain" description="4Fe-4S ferredoxin-type" evidence="5">
    <location>
        <begin position="392"/>
        <end position="421"/>
    </location>
</feature>
<evidence type="ECO:0000313" key="6">
    <source>
        <dbReference type="EMBL" id="EOS50054.1"/>
    </source>
</evidence>
<dbReference type="HOGENOM" id="CLU_567101_0_0_11"/>
<proteinExistence type="predicted"/>
<name>R9KU14_9ACTN</name>
<keyword evidence="3" id="KW-0411">Iron-sulfur</keyword>
<dbReference type="RefSeq" id="WP_016309869.1">
    <property type="nucleotide sequence ID" value="NZ_KE159646.1"/>
</dbReference>
<evidence type="ECO:0000256" key="3">
    <source>
        <dbReference type="ARBA" id="ARBA00023014"/>
    </source>
</evidence>
<dbReference type="PROSITE" id="PS00198">
    <property type="entry name" value="4FE4S_FER_1"/>
    <property type="match status" value="2"/>
</dbReference>
<dbReference type="Pfam" id="PF00037">
    <property type="entry name" value="Fer4"/>
    <property type="match status" value="2"/>
</dbReference>
<dbReference type="PROSITE" id="PS51318">
    <property type="entry name" value="TAT"/>
    <property type="match status" value="1"/>
</dbReference>
<feature type="region of interest" description="Disordered" evidence="4">
    <location>
        <begin position="46"/>
        <end position="79"/>
    </location>
</feature>
<evidence type="ECO:0000256" key="4">
    <source>
        <dbReference type="SAM" id="MobiDB-lite"/>
    </source>
</evidence>
<dbReference type="SUPFAM" id="SSF54862">
    <property type="entry name" value="4Fe-4S ferredoxins"/>
    <property type="match status" value="1"/>
</dbReference>
<dbReference type="AlphaFoldDB" id="R9KU14"/>
<feature type="domain" description="4Fe-4S ferredoxin-type" evidence="5">
    <location>
        <begin position="424"/>
        <end position="449"/>
    </location>
</feature>
<dbReference type="GO" id="GO:0051536">
    <property type="term" value="F:iron-sulfur cluster binding"/>
    <property type="evidence" value="ECO:0007669"/>
    <property type="project" value="UniProtKB-KW"/>
</dbReference>
<dbReference type="EMBL" id="ASSY01000009">
    <property type="protein sequence ID" value="EOS50054.1"/>
    <property type="molecule type" value="Genomic_DNA"/>
</dbReference>
<dbReference type="STRING" id="1235794.C811_01676"/>
<sequence length="493" mass="54517">MTDQRETMEEMVTAGGFSRRDFLKGATMSTLGVPVALMLASCAEQAKPEENLASSGEETPAAPEPIAQATPAGDLADANKSDPWLQKLLDEPQDVGDAILPDGTVVPAVYVKLRNRINRMGKGLGGEVGSTSYEMIMFAWSEEDAQHEIEMPMLETFTAYDYSNVSGRSEEECAEILKDMASRCLIYHMNRAGCDYYQLLPHVNGWWEFVELREFFAHGGAEGGGYEAVAEFNAKGVNGIDGMAQEFDNTFPLFRTYPIGEDVVAEDKLAPYNDWRAIIRRHKTITVSPCQCRIMWQGLGVPYPEEHPQRTCLSLGEMAEYFIENGIGEQITQEEAIEIYEDIIDRGMVVESICTKDVDIMCSCHGSSCGNLMGFKDTVGQNKPAGKNFNAYNLDYDPDKCIACGSCVTRCPMEAITLEDGVCNHNDVCVRCGQCIRVCPADARILRVRDDWPELPNDYLECHRYLAKERMARGAIVDFTGGEVQDTAGGAAH</sequence>
<evidence type="ECO:0000313" key="7">
    <source>
        <dbReference type="Proteomes" id="UP000014204"/>
    </source>
</evidence>
<comment type="caution">
    <text evidence="6">The sequence shown here is derived from an EMBL/GenBank/DDBJ whole genome shotgun (WGS) entry which is preliminary data.</text>
</comment>
<keyword evidence="7" id="KW-1185">Reference proteome</keyword>
<evidence type="ECO:0000256" key="2">
    <source>
        <dbReference type="ARBA" id="ARBA00023004"/>
    </source>
</evidence>
<keyword evidence="2" id="KW-0408">Iron</keyword>
<reference evidence="6 7" key="1">
    <citation type="submission" date="2013-04" db="EMBL/GenBank/DDBJ databases">
        <title>The Genome Sequence of Enterorhabdus caecimuris B7.</title>
        <authorList>
            <consortium name="The Broad Institute Genomics Platform"/>
            <consortium name="The Broad Institute Genome Sequencing Center for Infectious Disease"/>
            <person name="Earl A."/>
            <person name="Xavier R."/>
            <person name="Elson C."/>
            <person name="Duck W."/>
            <person name="Walker B."/>
            <person name="Young S."/>
            <person name="Zeng Q."/>
            <person name="Gargeya S."/>
            <person name="Fitzgerald M."/>
            <person name="Haas B."/>
            <person name="Abouelleil A."/>
            <person name="Allen A.W."/>
            <person name="Alvarado L."/>
            <person name="Arachchi H.M."/>
            <person name="Berlin A.M."/>
            <person name="Chapman S.B."/>
            <person name="Gainer-Dewar J."/>
            <person name="Goldberg J."/>
            <person name="Griggs A."/>
            <person name="Gujja S."/>
            <person name="Hansen M."/>
            <person name="Howarth C."/>
            <person name="Imamovic A."/>
            <person name="Ireland A."/>
            <person name="Larimer J."/>
            <person name="McCowan C."/>
            <person name="Murphy C."/>
            <person name="Pearson M."/>
            <person name="Poon T.W."/>
            <person name="Priest M."/>
            <person name="Roberts A."/>
            <person name="Saif S."/>
            <person name="Shea T."/>
            <person name="Sisk P."/>
            <person name="Sykes S."/>
            <person name="Wortman J."/>
            <person name="Nusbaum C."/>
            <person name="Birren B."/>
        </authorList>
    </citation>
    <scope>NUCLEOTIDE SEQUENCE [LARGE SCALE GENOMIC DNA]</scope>
    <source>
        <strain evidence="6 7">B7</strain>
    </source>
</reference>
<dbReference type="OrthoDB" id="5422255at2"/>
<dbReference type="PROSITE" id="PS51379">
    <property type="entry name" value="4FE4S_FER_2"/>
    <property type="match status" value="2"/>
</dbReference>
<evidence type="ECO:0000259" key="5">
    <source>
        <dbReference type="PROSITE" id="PS51379"/>
    </source>
</evidence>
<dbReference type="InterPro" id="IPR017900">
    <property type="entry name" value="4Fe4S_Fe_S_CS"/>
</dbReference>
<dbReference type="eggNOG" id="COG1146">
    <property type="taxonomic scope" value="Bacteria"/>
</dbReference>
<dbReference type="InterPro" id="IPR006311">
    <property type="entry name" value="TAT_signal"/>
</dbReference>
<dbReference type="GeneID" id="82191124"/>
<protein>
    <recommendedName>
        <fullName evidence="5">4Fe-4S ferredoxin-type domain-containing protein</fullName>
    </recommendedName>
</protein>
<accession>R9KU14</accession>
<evidence type="ECO:0000256" key="1">
    <source>
        <dbReference type="ARBA" id="ARBA00022723"/>
    </source>
</evidence>
<dbReference type="Proteomes" id="UP000014204">
    <property type="component" value="Unassembled WGS sequence"/>
</dbReference>
<dbReference type="GO" id="GO:0046872">
    <property type="term" value="F:metal ion binding"/>
    <property type="evidence" value="ECO:0007669"/>
    <property type="project" value="UniProtKB-KW"/>
</dbReference>
<dbReference type="InterPro" id="IPR017896">
    <property type="entry name" value="4Fe4S_Fe-S-bd"/>
</dbReference>